<gene>
    <name evidence="1" type="ORF">ISP20_03475</name>
</gene>
<keyword evidence="2" id="KW-1185">Reference proteome</keyword>
<dbReference type="Proteomes" id="UP001430065">
    <property type="component" value="Unassembled WGS sequence"/>
</dbReference>
<reference evidence="1 2" key="1">
    <citation type="submission" date="2020-10" db="EMBL/GenBank/DDBJ databases">
        <title>Phylogeny of dyella-like bacteria.</title>
        <authorList>
            <person name="Fu J."/>
        </authorList>
    </citation>
    <scope>NUCLEOTIDE SEQUENCE [LARGE SCALE GENOMIC DNA]</scope>
    <source>
        <strain evidence="1 2">THG-B117</strain>
    </source>
</reference>
<dbReference type="RefSeq" id="WP_204634680.1">
    <property type="nucleotide sequence ID" value="NZ_JADIKC010000002.1"/>
</dbReference>
<evidence type="ECO:0000313" key="2">
    <source>
        <dbReference type="Proteomes" id="UP001430065"/>
    </source>
</evidence>
<proteinExistence type="predicted"/>
<protein>
    <submittedName>
        <fullName evidence="1">Uncharacterized protein</fullName>
    </submittedName>
</protein>
<sequence>MDIEMEIATSSRIDTDLQRSAINWLREAKVNAFITYSFRKEVSFTAAEKIFGTYAYGLKSAFFGRNSTKRFPMVPIVEKYHQGDSYAALLTPEEGIHIHCFMQLPDYPCNHKETIRELWTKSDQRCGDPAVYCPKDDGWFVEIKTSDDQDRLINYALKTCQQNTDAVLWKFVSFGR</sequence>
<comment type="caution">
    <text evidence="1">The sequence shown here is derived from an EMBL/GenBank/DDBJ whole genome shotgun (WGS) entry which is preliminary data.</text>
</comment>
<organism evidence="1 2">
    <name type="scientific">Dyella kyungheensis</name>
    <dbReference type="NCBI Taxonomy" id="1242174"/>
    <lineage>
        <taxon>Bacteria</taxon>
        <taxon>Pseudomonadati</taxon>
        <taxon>Pseudomonadota</taxon>
        <taxon>Gammaproteobacteria</taxon>
        <taxon>Lysobacterales</taxon>
        <taxon>Rhodanobacteraceae</taxon>
        <taxon>Dyella</taxon>
    </lineage>
</organism>
<evidence type="ECO:0000313" key="1">
    <source>
        <dbReference type="EMBL" id="MBM7120211.1"/>
    </source>
</evidence>
<accession>A0ABS2JME4</accession>
<name>A0ABS2JME4_9GAMM</name>
<dbReference type="EMBL" id="JADIKC010000002">
    <property type="protein sequence ID" value="MBM7120211.1"/>
    <property type="molecule type" value="Genomic_DNA"/>
</dbReference>